<accession>A0A2D0N6B1</accession>
<protein>
    <recommendedName>
        <fullName evidence="3">DUF4291 domain-containing protein</fullName>
    </recommendedName>
</protein>
<name>A0A2D0N6B1_FLAN2</name>
<keyword evidence="2" id="KW-1185">Reference proteome</keyword>
<dbReference type="PANTHER" id="PTHR38567:SF1">
    <property type="entry name" value="DUF4291 DOMAIN-CONTAINING PROTEIN"/>
    <property type="match status" value="1"/>
</dbReference>
<dbReference type="AlphaFoldDB" id="A0A2D0N6B1"/>
<gene>
    <name evidence="1" type="ORF">CRP01_24445</name>
</gene>
<evidence type="ECO:0000313" key="1">
    <source>
        <dbReference type="EMBL" id="PHN04034.1"/>
    </source>
</evidence>
<reference evidence="1 2" key="1">
    <citation type="submission" date="2017-10" db="EMBL/GenBank/DDBJ databases">
        <title>The draft genome sequence of Lewinella nigricans NBRC 102662.</title>
        <authorList>
            <person name="Wang K."/>
        </authorList>
    </citation>
    <scope>NUCLEOTIDE SEQUENCE [LARGE SCALE GENOMIC DNA]</scope>
    <source>
        <strain evidence="1 2">NBRC 102662</strain>
    </source>
</reference>
<dbReference type="Pfam" id="PF14124">
    <property type="entry name" value="DUF4291"/>
    <property type="match status" value="1"/>
</dbReference>
<dbReference type="OrthoDB" id="65842at2"/>
<evidence type="ECO:0000313" key="2">
    <source>
        <dbReference type="Proteomes" id="UP000223913"/>
    </source>
</evidence>
<dbReference type="PANTHER" id="PTHR38567">
    <property type="entry name" value="DUF4291 DOMAIN-CONTAINING PROTEIN"/>
    <property type="match status" value="1"/>
</dbReference>
<sequence length="252" mass="29620">MAGCGDPLIEGFAQKRLDNWEKELPRKGRQLAVRSNPAGKNIQLDYYPNVIRELPNSGQQIIGYQTEDEIIVYQAFKPSIARYAVEHQQLGGADFSYGRMSWIKPNFLWMMFRCGWAEKKDQERVLAIAIKKADFEKILSQAVLSSYQSKYYDTREAWQEELQKKAVRLQWDPDHDPYGNKETRRAIQIGMKGEVLKQFGQEQIRYVEDITDFVREQKKLVDRKALDRLLIPRETIYQLQNRDLEQQLAIEK</sequence>
<dbReference type="InterPro" id="IPR025633">
    <property type="entry name" value="DUF4291"/>
</dbReference>
<evidence type="ECO:0008006" key="3">
    <source>
        <dbReference type="Google" id="ProtNLM"/>
    </source>
</evidence>
<dbReference type="EMBL" id="PDUD01000028">
    <property type="protein sequence ID" value="PHN04034.1"/>
    <property type="molecule type" value="Genomic_DNA"/>
</dbReference>
<dbReference type="Proteomes" id="UP000223913">
    <property type="component" value="Unassembled WGS sequence"/>
</dbReference>
<comment type="caution">
    <text evidence="1">The sequence shown here is derived from an EMBL/GenBank/DDBJ whole genome shotgun (WGS) entry which is preliminary data.</text>
</comment>
<proteinExistence type="predicted"/>
<organism evidence="1 2">
    <name type="scientific">Flavilitoribacter nigricans (strain ATCC 23147 / DSM 23189 / NBRC 102662 / NCIMB 1420 / SS-2)</name>
    <name type="common">Lewinella nigricans</name>
    <dbReference type="NCBI Taxonomy" id="1122177"/>
    <lineage>
        <taxon>Bacteria</taxon>
        <taxon>Pseudomonadati</taxon>
        <taxon>Bacteroidota</taxon>
        <taxon>Saprospiria</taxon>
        <taxon>Saprospirales</taxon>
        <taxon>Lewinellaceae</taxon>
        <taxon>Flavilitoribacter</taxon>
    </lineage>
</organism>